<dbReference type="InterPro" id="IPR050659">
    <property type="entry name" value="Peptidase_M24B"/>
</dbReference>
<comment type="caution">
    <text evidence="2">The sequence shown here is derived from an EMBL/GenBank/DDBJ whole genome shotgun (WGS) entry which is preliminary data.</text>
</comment>
<dbReference type="InterPro" id="IPR000994">
    <property type="entry name" value="Pept_M24"/>
</dbReference>
<evidence type="ECO:0000313" key="3">
    <source>
        <dbReference type="Proteomes" id="UP001597277"/>
    </source>
</evidence>
<keyword evidence="3" id="KW-1185">Reference proteome</keyword>
<accession>A0ABW4L5S3</accession>
<dbReference type="RefSeq" id="WP_388007371.1">
    <property type="nucleotide sequence ID" value="NZ_JBHUEE010000006.1"/>
</dbReference>
<dbReference type="Gene3D" id="3.90.230.10">
    <property type="entry name" value="Creatinase/methionine aminopeptidase superfamily"/>
    <property type="match status" value="1"/>
</dbReference>
<evidence type="ECO:0000313" key="2">
    <source>
        <dbReference type="EMBL" id="MFD1718655.1"/>
    </source>
</evidence>
<dbReference type="SUPFAM" id="SSF55920">
    <property type="entry name" value="Creatinase/aminopeptidase"/>
    <property type="match status" value="1"/>
</dbReference>
<protein>
    <submittedName>
        <fullName evidence="2">M24 family metallopeptidase</fullName>
    </submittedName>
</protein>
<name>A0ABW4L5S3_9MICO</name>
<reference evidence="3" key="1">
    <citation type="journal article" date="2019" name="Int. J. Syst. Evol. Microbiol.">
        <title>The Global Catalogue of Microorganisms (GCM) 10K type strain sequencing project: providing services to taxonomists for standard genome sequencing and annotation.</title>
        <authorList>
            <consortium name="The Broad Institute Genomics Platform"/>
            <consortium name="The Broad Institute Genome Sequencing Center for Infectious Disease"/>
            <person name="Wu L."/>
            <person name="Ma J."/>
        </authorList>
    </citation>
    <scope>NUCLEOTIDE SEQUENCE [LARGE SCALE GENOMIC DNA]</scope>
    <source>
        <strain evidence="3">JCM 17130</strain>
    </source>
</reference>
<sequence length="352" mass="37879">MAHVREQDGGTVVLRHQGSLSWLLGVRSHVPQTLDAACFDLVVEAPAAEGPGGARLTVVTNAIEAPRLRASELADLDADWTVVPWWETREPELPTGPDVLTDVGYPGARVVTGLGALRRSLTRHQAEQLETVSRDAAAAATDTARELTPRTTEYAAAGLFSRELLARGLDPVVLLVAGDTRIGPHRHPLPTGEALGRRAMLVCCARRHGLIASVTRTVAFTPPTAGEHDAYHRLLEVEGDFLDATRPGRTVGSVVAAGTAGYAVHGFAPEEWHRHHQGGFSGWQPREYPAHPASTDVIPDAAVVAWNPSAAGWKVEDTSIVSDAGPRPLVVDPRWPTRTVRGRRRPEPLILD</sequence>
<dbReference type="EMBL" id="JBHUEE010000006">
    <property type="protein sequence ID" value="MFD1718655.1"/>
    <property type="molecule type" value="Genomic_DNA"/>
</dbReference>
<dbReference type="PANTHER" id="PTHR46112:SF2">
    <property type="entry name" value="XAA-PRO AMINOPEPTIDASE P-RELATED"/>
    <property type="match status" value="1"/>
</dbReference>
<dbReference type="PANTHER" id="PTHR46112">
    <property type="entry name" value="AMINOPEPTIDASE"/>
    <property type="match status" value="1"/>
</dbReference>
<proteinExistence type="predicted"/>
<dbReference type="CDD" id="cd01066">
    <property type="entry name" value="APP_MetAP"/>
    <property type="match status" value="1"/>
</dbReference>
<feature type="domain" description="Peptidase M24" evidence="1">
    <location>
        <begin position="135"/>
        <end position="318"/>
    </location>
</feature>
<dbReference type="Pfam" id="PF00557">
    <property type="entry name" value="Peptidase_M24"/>
    <property type="match status" value="1"/>
</dbReference>
<dbReference type="InterPro" id="IPR036005">
    <property type="entry name" value="Creatinase/aminopeptidase-like"/>
</dbReference>
<dbReference type="Proteomes" id="UP001597277">
    <property type="component" value="Unassembled WGS sequence"/>
</dbReference>
<organism evidence="2 3">
    <name type="scientific">Georgenia deserti</name>
    <dbReference type="NCBI Taxonomy" id="2093781"/>
    <lineage>
        <taxon>Bacteria</taxon>
        <taxon>Bacillati</taxon>
        <taxon>Actinomycetota</taxon>
        <taxon>Actinomycetes</taxon>
        <taxon>Micrococcales</taxon>
        <taxon>Bogoriellaceae</taxon>
        <taxon>Georgenia</taxon>
    </lineage>
</organism>
<evidence type="ECO:0000259" key="1">
    <source>
        <dbReference type="Pfam" id="PF00557"/>
    </source>
</evidence>
<gene>
    <name evidence="2" type="ORF">ACFSE6_12475</name>
</gene>